<dbReference type="RefSeq" id="WP_218286205.1">
    <property type="nucleotide sequence ID" value="NZ_CP076448.1"/>
</dbReference>
<keyword evidence="1" id="KW-0479">Metal-binding</keyword>
<dbReference type="CDD" id="cd01293">
    <property type="entry name" value="Bact_CD"/>
    <property type="match status" value="1"/>
</dbReference>
<dbReference type="GO" id="GO:0046872">
    <property type="term" value="F:metal ion binding"/>
    <property type="evidence" value="ECO:0007669"/>
    <property type="project" value="UniProtKB-KW"/>
</dbReference>
<dbReference type="Proteomes" id="UP000694001">
    <property type="component" value="Chromosome"/>
</dbReference>
<keyword evidence="5" id="KW-1185">Reference proteome</keyword>
<dbReference type="GO" id="GO:0006209">
    <property type="term" value="P:cytosine catabolic process"/>
    <property type="evidence" value="ECO:0007669"/>
    <property type="project" value="TreeGrafter"/>
</dbReference>
<dbReference type="PANTHER" id="PTHR32027">
    <property type="entry name" value="CYTOSINE DEAMINASE"/>
    <property type="match status" value="1"/>
</dbReference>
<dbReference type="NCBIfam" id="NF005759">
    <property type="entry name" value="PRK07583.1"/>
    <property type="match status" value="1"/>
</dbReference>
<dbReference type="EMBL" id="CP076448">
    <property type="protein sequence ID" value="QXM25149.1"/>
    <property type="molecule type" value="Genomic_DNA"/>
</dbReference>
<dbReference type="EC" id="3.5.4.1" evidence="4"/>
<dbReference type="InterPro" id="IPR052349">
    <property type="entry name" value="Metallo-hydrolase_Enzymes"/>
</dbReference>
<dbReference type="GO" id="GO:0035888">
    <property type="term" value="F:isoguanine deaminase activity"/>
    <property type="evidence" value="ECO:0007669"/>
    <property type="project" value="TreeGrafter"/>
</dbReference>
<dbReference type="PANTHER" id="PTHR32027:SF0">
    <property type="entry name" value="CYTOSINE DEAMINASE"/>
    <property type="match status" value="1"/>
</dbReference>
<dbReference type="KEGG" id="elio:KO353_02535"/>
<reference evidence="4" key="1">
    <citation type="submission" date="2021-06" db="EMBL/GenBank/DDBJ databases">
        <title>Elioraea tepida, sp. nov., a moderately thermophilic aerobic anoxygenic phototrophic bacterium isolated from an alkaline siliceous hot spring mat community in Yellowstone National Park, WY, USA.</title>
        <authorList>
            <person name="Saini M.K."/>
            <person name="Yoshida S."/>
            <person name="Sebastian A."/>
            <person name="Hirose S."/>
            <person name="Hara E."/>
            <person name="Tamaki H."/>
            <person name="Soulier N.T."/>
            <person name="Albert I."/>
            <person name="Hanada S."/>
            <person name="Bryant D.A."/>
            <person name="Tank M."/>
        </authorList>
    </citation>
    <scope>NUCLEOTIDE SEQUENCE</scope>
    <source>
        <strain evidence="4">MS-P2</strain>
    </source>
</reference>
<protein>
    <submittedName>
        <fullName evidence="4">Cytosine deaminase</fullName>
        <ecNumber evidence="4">3.5.4.1</ecNumber>
    </submittedName>
</protein>
<proteinExistence type="predicted"/>
<evidence type="ECO:0000256" key="2">
    <source>
        <dbReference type="ARBA" id="ARBA00022801"/>
    </source>
</evidence>
<evidence type="ECO:0000256" key="1">
    <source>
        <dbReference type="ARBA" id="ARBA00022723"/>
    </source>
</evidence>
<dbReference type="Pfam" id="PF07969">
    <property type="entry name" value="Amidohydro_3"/>
    <property type="match status" value="1"/>
</dbReference>
<organism evidence="4 5">
    <name type="scientific">Elioraea tepida</name>
    <dbReference type="NCBI Taxonomy" id="2843330"/>
    <lineage>
        <taxon>Bacteria</taxon>
        <taxon>Pseudomonadati</taxon>
        <taxon>Pseudomonadota</taxon>
        <taxon>Alphaproteobacteria</taxon>
        <taxon>Acetobacterales</taxon>
        <taxon>Elioraeaceae</taxon>
        <taxon>Elioraea</taxon>
    </lineage>
</organism>
<name>A0A975YJX7_9PROT</name>
<feature type="domain" description="Amidohydrolase 3" evidence="3">
    <location>
        <begin position="202"/>
        <end position="406"/>
    </location>
</feature>
<keyword evidence="2 4" id="KW-0378">Hydrolase</keyword>
<dbReference type="GO" id="GO:0004131">
    <property type="term" value="F:cytosine deaminase activity"/>
    <property type="evidence" value="ECO:0007669"/>
    <property type="project" value="UniProtKB-EC"/>
</dbReference>
<dbReference type="AlphaFoldDB" id="A0A975YJX7"/>
<accession>A0A975YJX7</accession>
<dbReference type="FunFam" id="3.20.20.140:FF:000019">
    <property type="entry name" value="Cytosine deaminase"/>
    <property type="match status" value="1"/>
</dbReference>
<evidence type="ECO:0000313" key="5">
    <source>
        <dbReference type="Proteomes" id="UP000694001"/>
    </source>
</evidence>
<evidence type="ECO:0000313" key="4">
    <source>
        <dbReference type="EMBL" id="QXM25149.1"/>
    </source>
</evidence>
<dbReference type="InterPro" id="IPR013108">
    <property type="entry name" value="Amidohydro_3"/>
</dbReference>
<evidence type="ECO:0000259" key="3">
    <source>
        <dbReference type="Pfam" id="PF07969"/>
    </source>
</evidence>
<gene>
    <name evidence="4" type="ORF">KO353_02535</name>
</gene>
<sequence>MWAAIPDLPDFWLRNATLADGRGADLRITHGTIVALAPRGTAPEGVDLRGGMVLPCFTDVHTHLDKGHIWPRCPNPDGTFLGAITAVMGDRERHWSADDMEDRFRFGLRCSYAHGTSAIRTHLDTYLPHAHEAWAVFARLRNEWSGRIALQAVSICPIDRFAGDEGREIADLVARHGGILGFVTRFTGEGHGAIPAGFQDLLDHCFALAEARGLDLDLHVDESGETEAATLPIIARTALRRRFKGQIQVGHICSLSLQREEAIAETIRLVREAGIRVVSLPMCNMYLQGRARGATPRWRGITLLHELAAAGVPVSVASDNCRDPFYPFGDHDMLEVFREAVRIAHLDHPVEPWFAAVSATPAAAMGREASIREGAAADLVLLRARAWHEALSRHQADRVVLRRGRVIDTTLPDYAELDALVTGPRS</sequence>